<evidence type="ECO:0000256" key="5">
    <source>
        <dbReference type="ARBA" id="ARBA00022617"/>
    </source>
</evidence>
<dbReference type="GO" id="GO:0016705">
    <property type="term" value="F:oxidoreductase activity, acting on paired donors, with incorporation or reduction of molecular oxygen"/>
    <property type="evidence" value="ECO:0007669"/>
    <property type="project" value="InterPro"/>
</dbReference>
<comment type="pathway">
    <text evidence="3">Secondary metabolite biosynthesis; terpenoid biosynthesis.</text>
</comment>
<reference evidence="14" key="1">
    <citation type="submission" date="2018-04" db="EMBL/GenBank/DDBJ databases">
        <title>Whole genome sequencing of Hypsizygus marmoreus.</title>
        <authorList>
            <person name="Choi I.-G."/>
            <person name="Min B."/>
            <person name="Kim J.-G."/>
            <person name="Kim S."/>
            <person name="Oh Y.-L."/>
            <person name="Kong W.-S."/>
            <person name="Park H."/>
            <person name="Jeong J."/>
            <person name="Song E.-S."/>
        </authorList>
    </citation>
    <scope>NUCLEOTIDE SEQUENCE [LARGE SCALE GENOMIC DNA]</scope>
    <source>
        <strain evidence="14">51987-8</strain>
    </source>
</reference>
<evidence type="ECO:0000256" key="7">
    <source>
        <dbReference type="ARBA" id="ARBA00022723"/>
    </source>
</evidence>
<comment type="caution">
    <text evidence="14">The sequence shown here is derived from an EMBL/GenBank/DDBJ whole genome shotgun (WGS) entry which is preliminary data.</text>
</comment>
<organism evidence="14 15">
    <name type="scientific">Hypsizygus marmoreus</name>
    <name type="common">White beech mushroom</name>
    <name type="synonym">Agaricus marmoreus</name>
    <dbReference type="NCBI Taxonomy" id="39966"/>
    <lineage>
        <taxon>Eukaryota</taxon>
        <taxon>Fungi</taxon>
        <taxon>Dikarya</taxon>
        <taxon>Basidiomycota</taxon>
        <taxon>Agaricomycotina</taxon>
        <taxon>Agaricomycetes</taxon>
        <taxon>Agaricomycetidae</taxon>
        <taxon>Agaricales</taxon>
        <taxon>Tricholomatineae</taxon>
        <taxon>Lyophyllaceae</taxon>
        <taxon>Hypsizygus</taxon>
    </lineage>
</organism>
<keyword evidence="12" id="KW-0472">Membrane</keyword>
<evidence type="ECO:0000256" key="13">
    <source>
        <dbReference type="PIRSR" id="PIRSR602403-1"/>
    </source>
</evidence>
<dbReference type="SUPFAM" id="SSF48264">
    <property type="entry name" value="Cytochrome P450"/>
    <property type="match status" value="1"/>
</dbReference>
<comment type="similarity">
    <text evidence="4">Belongs to the cytochrome P450 family.</text>
</comment>
<dbReference type="GO" id="GO:0005506">
    <property type="term" value="F:iron ion binding"/>
    <property type="evidence" value="ECO:0007669"/>
    <property type="project" value="InterPro"/>
</dbReference>
<comment type="subcellular location">
    <subcellularLocation>
        <location evidence="2">Membrane</location>
    </subcellularLocation>
</comment>
<dbReference type="InterPro" id="IPR050121">
    <property type="entry name" value="Cytochrome_P450_monoxygenase"/>
</dbReference>
<dbReference type="InterPro" id="IPR036396">
    <property type="entry name" value="Cyt_P450_sf"/>
</dbReference>
<evidence type="ECO:0000256" key="4">
    <source>
        <dbReference type="ARBA" id="ARBA00010617"/>
    </source>
</evidence>
<evidence type="ECO:0000256" key="6">
    <source>
        <dbReference type="ARBA" id="ARBA00022692"/>
    </source>
</evidence>
<dbReference type="Pfam" id="PF00067">
    <property type="entry name" value="p450"/>
    <property type="match status" value="1"/>
</dbReference>
<keyword evidence="7 13" id="KW-0479">Metal-binding</keyword>
<comment type="cofactor">
    <cofactor evidence="1 13">
        <name>heme</name>
        <dbReference type="ChEBI" id="CHEBI:30413"/>
    </cofactor>
</comment>
<keyword evidence="5 13" id="KW-0349">Heme</keyword>
<evidence type="ECO:0000256" key="3">
    <source>
        <dbReference type="ARBA" id="ARBA00004721"/>
    </source>
</evidence>
<dbReference type="EMBL" id="LUEZ02000113">
    <property type="protein sequence ID" value="RDB17159.1"/>
    <property type="molecule type" value="Genomic_DNA"/>
</dbReference>
<evidence type="ECO:0000256" key="8">
    <source>
        <dbReference type="ARBA" id="ARBA00022989"/>
    </source>
</evidence>
<accession>A0A369J547</accession>
<dbReference type="PANTHER" id="PTHR24305:SF166">
    <property type="entry name" value="CYTOCHROME P450 12A4, MITOCHONDRIAL-RELATED"/>
    <property type="match status" value="1"/>
</dbReference>
<dbReference type="PANTHER" id="PTHR24305">
    <property type="entry name" value="CYTOCHROME P450"/>
    <property type="match status" value="1"/>
</dbReference>
<feature type="binding site" description="axial binding residue" evidence="13">
    <location>
        <position position="158"/>
    </location>
    <ligand>
        <name>heme</name>
        <dbReference type="ChEBI" id="CHEBI:30413"/>
    </ligand>
    <ligandPart>
        <name>Fe</name>
        <dbReference type="ChEBI" id="CHEBI:18248"/>
    </ligandPart>
</feature>
<dbReference type="Proteomes" id="UP000076154">
    <property type="component" value="Unassembled WGS sequence"/>
</dbReference>
<evidence type="ECO:0000256" key="10">
    <source>
        <dbReference type="ARBA" id="ARBA00023004"/>
    </source>
</evidence>
<dbReference type="OrthoDB" id="1470350at2759"/>
<keyword evidence="10 13" id="KW-0408">Iron</keyword>
<dbReference type="GO" id="GO:0004497">
    <property type="term" value="F:monooxygenase activity"/>
    <property type="evidence" value="ECO:0007669"/>
    <property type="project" value="UniProtKB-KW"/>
</dbReference>
<keyword evidence="8" id="KW-1133">Transmembrane helix</keyword>
<dbReference type="PRINTS" id="PR00465">
    <property type="entry name" value="EP450IV"/>
</dbReference>
<gene>
    <name evidence="14" type="primary">CYP4A21</name>
    <name evidence="14" type="ORF">Hypma_001989</name>
</gene>
<dbReference type="PRINTS" id="PR00385">
    <property type="entry name" value="P450"/>
</dbReference>
<dbReference type="STRING" id="39966.A0A369J547"/>
<dbReference type="GO" id="GO:0020037">
    <property type="term" value="F:heme binding"/>
    <property type="evidence" value="ECO:0007669"/>
    <property type="project" value="InterPro"/>
</dbReference>
<protein>
    <submittedName>
        <fullName evidence="14">Taurochenodeoxycholic 6 alpha-hydroxylase</fullName>
    </submittedName>
</protein>
<dbReference type="InterPro" id="IPR001128">
    <property type="entry name" value="Cyt_P450"/>
</dbReference>
<dbReference type="Gene3D" id="1.10.630.10">
    <property type="entry name" value="Cytochrome P450"/>
    <property type="match status" value="1"/>
</dbReference>
<evidence type="ECO:0000313" key="15">
    <source>
        <dbReference type="Proteomes" id="UP000076154"/>
    </source>
</evidence>
<keyword evidence="15" id="KW-1185">Reference proteome</keyword>
<evidence type="ECO:0000256" key="2">
    <source>
        <dbReference type="ARBA" id="ARBA00004370"/>
    </source>
</evidence>
<dbReference type="InParanoid" id="A0A369J547"/>
<sequence length="223" mass="24645">MDTTSSALSASFHMLAKNQYAQNRLREELTIASPDRSNISYDELSNLPFLDAVCRETLRLFPPVSTVYRKTATNAILPLSTPIIGADGTSLSEVAIPADTSFIVSVLSSNRNPSIWGPDSYEWKPQRWLAPLPETVKEAPIPGVYSHLMTFLGGGHACLGFKFSQLEMKIVLFILISNFKFELSEKDDDIIWQTTDISAPCLKSGGKRTSQLPLRVTAISPEH</sequence>
<evidence type="ECO:0000256" key="11">
    <source>
        <dbReference type="ARBA" id="ARBA00023033"/>
    </source>
</evidence>
<proteinExistence type="inferred from homology"/>
<name>A0A369J547_HYPMA</name>
<dbReference type="InterPro" id="IPR002403">
    <property type="entry name" value="Cyt_P450_E_grp-IV"/>
</dbReference>
<keyword evidence="11" id="KW-0503">Monooxygenase</keyword>
<keyword evidence="9" id="KW-0560">Oxidoreductase</keyword>
<keyword evidence="6" id="KW-0812">Transmembrane</keyword>
<evidence type="ECO:0000256" key="1">
    <source>
        <dbReference type="ARBA" id="ARBA00001971"/>
    </source>
</evidence>
<dbReference type="AlphaFoldDB" id="A0A369J547"/>
<evidence type="ECO:0000313" key="14">
    <source>
        <dbReference type="EMBL" id="RDB17159.1"/>
    </source>
</evidence>
<evidence type="ECO:0000256" key="9">
    <source>
        <dbReference type="ARBA" id="ARBA00023002"/>
    </source>
</evidence>
<evidence type="ECO:0000256" key="12">
    <source>
        <dbReference type="ARBA" id="ARBA00023136"/>
    </source>
</evidence>
<dbReference type="GO" id="GO:0016020">
    <property type="term" value="C:membrane"/>
    <property type="evidence" value="ECO:0007669"/>
    <property type="project" value="UniProtKB-SubCell"/>
</dbReference>